<evidence type="ECO:0000313" key="1">
    <source>
        <dbReference type="EMBL" id="VBB43397.1"/>
    </source>
</evidence>
<gene>
    <name evidence="1" type="ORF">TRIP_D120064</name>
</gene>
<organism evidence="1">
    <name type="scientific">uncultured Paludibacter sp</name>
    <dbReference type="NCBI Taxonomy" id="497635"/>
    <lineage>
        <taxon>Bacteria</taxon>
        <taxon>Pseudomonadati</taxon>
        <taxon>Bacteroidota</taxon>
        <taxon>Bacteroidia</taxon>
        <taxon>Bacteroidales</taxon>
        <taxon>Paludibacteraceae</taxon>
        <taxon>Paludibacter</taxon>
        <taxon>environmental samples</taxon>
    </lineage>
</organism>
<dbReference type="PROSITE" id="PS51257">
    <property type="entry name" value="PROKAR_LIPOPROTEIN"/>
    <property type="match status" value="1"/>
</dbReference>
<sequence>MKRNNKISIYQNLMFFILFFLLFSSCEKNEFDNNSNTTEYLTKYMDYNPAHIYPSAFYPFSGHGSINTDVLSNYKITLEYKGNKISKRNGYLLNLYASGFIIYNKYFYENVYDTLIYANNKTTILTLSNDESISEVSAYKKEIFYLNNKIIKTIQFYKRYPGEDSITVNFEYKGNLLVRKVGYVYNKIYFVSNLYYNTYDNLDSIVTRKKIYNYNTEEYELDANSFERYKEVFVDYDNKINPLKKLIVFDETFNRSLSRNNFREYYYYYYSKNNDSTLNGEISKYYNFTYDNNGNINWGK</sequence>
<accession>A0A653A5V0</accession>
<dbReference type="EMBL" id="UPXZ01000004">
    <property type="protein sequence ID" value="VBB43397.1"/>
    <property type="molecule type" value="Genomic_DNA"/>
</dbReference>
<dbReference type="AlphaFoldDB" id="A0A653A5V0"/>
<reference evidence="1" key="1">
    <citation type="submission" date="2018-07" db="EMBL/GenBank/DDBJ databases">
        <authorList>
            <consortium name="Genoscope - CEA"/>
            <person name="William W."/>
        </authorList>
    </citation>
    <scope>NUCLEOTIDE SEQUENCE</scope>
    <source>
        <strain evidence="1">IK1</strain>
    </source>
</reference>
<protein>
    <submittedName>
        <fullName evidence="1">Uncharacterized protein</fullName>
    </submittedName>
</protein>
<proteinExistence type="predicted"/>
<name>A0A653A5V0_9BACT</name>